<dbReference type="OrthoDB" id="9804819at2"/>
<dbReference type="PROSITE" id="PS50893">
    <property type="entry name" value="ABC_TRANSPORTER_2"/>
    <property type="match status" value="1"/>
</dbReference>
<dbReference type="AlphaFoldDB" id="A0A1W1UVG3"/>
<organism evidence="5 6">
    <name type="scientific">Desulfonispora thiosulfatigenes DSM 11270</name>
    <dbReference type="NCBI Taxonomy" id="656914"/>
    <lineage>
        <taxon>Bacteria</taxon>
        <taxon>Bacillati</taxon>
        <taxon>Bacillota</taxon>
        <taxon>Clostridia</taxon>
        <taxon>Eubacteriales</taxon>
        <taxon>Peptococcaceae</taxon>
        <taxon>Desulfonispora</taxon>
    </lineage>
</organism>
<feature type="domain" description="ABC transporter" evidence="4">
    <location>
        <begin position="2"/>
        <end position="227"/>
    </location>
</feature>
<name>A0A1W1UVG3_DESTI</name>
<evidence type="ECO:0000313" key="5">
    <source>
        <dbReference type="EMBL" id="SMB85072.1"/>
    </source>
</evidence>
<evidence type="ECO:0000259" key="4">
    <source>
        <dbReference type="PROSITE" id="PS50893"/>
    </source>
</evidence>
<evidence type="ECO:0000256" key="3">
    <source>
        <dbReference type="ARBA" id="ARBA00022840"/>
    </source>
</evidence>
<proteinExistence type="predicted"/>
<dbReference type="GO" id="GO:0005524">
    <property type="term" value="F:ATP binding"/>
    <property type="evidence" value="ECO:0007669"/>
    <property type="project" value="UniProtKB-KW"/>
</dbReference>
<dbReference type="SUPFAM" id="SSF52540">
    <property type="entry name" value="P-loop containing nucleoside triphosphate hydrolases"/>
    <property type="match status" value="1"/>
</dbReference>
<dbReference type="CDD" id="cd03230">
    <property type="entry name" value="ABC_DR_subfamily_A"/>
    <property type="match status" value="1"/>
</dbReference>
<evidence type="ECO:0000313" key="6">
    <source>
        <dbReference type="Proteomes" id="UP000192731"/>
    </source>
</evidence>
<keyword evidence="1" id="KW-0813">Transport</keyword>
<dbReference type="Proteomes" id="UP000192731">
    <property type="component" value="Unassembled WGS sequence"/>
</dbReference>
<evidence type="ECO:0000256" key="2">
    <source>
        <dbReference type="ARBA" id="ARBA00022741"/>
    </source>
</evidence>
<evidence type="ECO:0000256" key="1">
    <source>
        <dbReference type="ARBA" id="ARBA00022448"/>
    </source>
</evidence>
<dbReference type="Gene3D" id="3.40.50.300">
    <property type="entry name" value="P-loop containing nucleotide triphosphate hydrolases"/>
    <property type="match status" value="1"/>
</dbReference>
<dbReference type="InterPro" id="IPR027417">
    <property type="entry name" value="P-loop_NTPase"/>
</dbReference>
<reference evidence="5 6" key="1">
    <citation type="submission" date="2017-04" db="EMBL/GenBank/DDBJ databases">
        <authorList>
            <person name="Afonso C.L."/>
            <person name="Miller P.J."/>
            <person name="Scott M.A."/>
            <person name="Spackman E."/>
            <person name="Goraichik I."/>
            <person name="Dimitrov K.M."/>
            <person name="Suarez D.L."/>
            <person name="Swayne D.E."/>
        </authorList>
    </citation>
    <scope>NUCLEOTIDE SEQUENCE [LARGE SCALE GENOMIC DNA]</scope>
    <source>
        <strain evidence="5 6">DSM 11270</strain>
    </source>
</reference>
<dbReference type="PANTHER" id="PTHR42939">
    <property type="entry name" value="ABC TRANSPORTER ATP-BINDING PROTEIN ALBC-RELATED"/>
    <property type="match status" value="1"/>
</dbReference>
<gene>
    <name evidence="5" type="ORF">SAMN00017405_1599</name>
</gene>
<keyword evidence="6" id="KW-1185">Reference proteome</keyword>
<protein>
    <submittedName>
        <fullName evidence="5">ABC-2 type transport system ATP-binding protein</fullName>
    </submittedName>
</protein>
<dbReference type="EMBL" id="FWWT01000012">
    <property type="protein sequence ID" value="SMB85072.1"/>
    <property type="molecule type" value="Genomic_DNA"/>
</dbReference>
<keyword evidence="2" id="KW-0547">Nucleotide-binding</keyword>
<dbReference type="PANTHER" id="PTHR42939:SF1">
    <property type="entry name" value="ABC TRANSPORTER ATP-BINDING PROTEIN ALBC-RELATED"/>
    <property type="match status" value="1"/>
</dbReference>
<sequence length="299" mass="34497">MIEVKNLSKSFEAFKALKDVNLKVKKGSIYGLIGANGSGKTTLIKHLVGVYKQDEGEVIINGKDIYENNEVKSTLGYIADDLYHFPMYSIKDMAHFYKKLYPNWNEDRYKSLLEIFELDAKRRISRLSKGMQKQVAFILTLSIMPDIMILDEPIDGLDPLMRKRVWKLIVEDVAEREISVLISSHNLKELEDICDHVGIMNKGTILLERDLDEMKSDIHKIQVSFKTDNLKDLREQVEILHEEKRGSVSLLIVKGEKEEVIKIFNKYNPIIMDILPLTLEEIFIYELGGAGYEIQNLIF</sequence>
<dbReference type="RefSeq" id="WP_084052423.1">
    <property type="nucleotide sequence ID" value="NZ_FWWT01000012.1"/>
</dbReference>
<keyword evidence="3 5" id="KW-0067">ATP-binding</keyword>
<dbReference type="SMART" id="SM00382">
    <property type="entry name" value="AAA"/>
    <property type="match status" value="1"/>
</dbReference>
<dbReference type="InterPro" id="IPR003593">
    <property type="entry name" value="AAA+_ATPase"/>
</dbReference>
<dbReference type="STRING" id="656914.SAMN00017405_1599"/>
<accession>A0A1W1UVG3</accession>
<dbReference type="GO" id="GO:0016887">
    <property type="term" value="F:ATP hydrolysis activity"/>
    <property type="evidence" value="ECO:0007669"/>
    <property type="project" value="InterPro"/>
</dbReference>
<dbReference type="InterPro" id="IPR003439">
    <property type="entry name" value="ABC_transporter-like_ATP-bd"/>
</dbReference>
<dbReference type="InterPro" id="IPR051782">
    <property type="entry name" value="ABC_Transporter_VariousFunc"/>
</dbReference>
<dbReference type="Pfam" id="PF00005">
    <property type="entry name" value="ABC_tran"/>
    <property type="match status" value="1"/>
</dbReference>